<reference evidence="1 2" key="1">
    <citation type="journal article" date="2016" name="Nat. Commun.">
        <title>Thousands of microbial genomes shed light on interconnected biogeochemical processes in an aquifer system.</title>
        <authorList>
            <person name="Anantharaman K."/>
            <person name="Brown C.T."/>
            <person name="Hug L.A."/>
            <person name="Sharon I."/>
            <person name="Castelle C.J."/>
            <person name="Probst A.J."/>
            <person name="Thomas B.C."/>
            <person name="Singh A."/>
            <person name="Wilkins M.J."/>
            <person name="Karaoz U."/>
            <person name="Brodie E.L."/>
            <person name="Williams K.H."/>
            <person name="Hubbard S.S."/>
            <person name="Banfield J.F."/>
        </authorList>
    </citation>
    <scope>NUCLEOTIDE SEQUENCE [LARGE SCALE GENOMIC DNA]</scope>
</reference>
<dbReference type="AlphaFoldDB" id="A0A1G2JLQ7"/>
<comment type="caution">
    <text evidence="1">The sequence shown here is derived from an EMBL/GenBank/DDBJ whole genome shotgun (WGS) entry which is preliminary data.</text>
</comment>
<dbReference type="Proteomes" id="UP000178935">
    <property type="component" value="Unassembled WGS sequence"/>
</dbReference>
<evidence type="ECO:0000313" key="2">
    <source>
        <dbReference type="Proteomes" id="UP000178935"/>
    </source>
</evidence>
<dbReference type="EMBL" id="MHPU01000034">
    <property type="protein sequence ID" value="OGZ88012.1"/>
    <property type="molecule type" value="Genomic_DNA"/>
</dbReference>
<gene>
    <name evidence="1" type="ORF">A2561_02900</name>
</gene>
<sequence length="230" mass="26233">MRNRTKPAVVSELLSELLDEATALQSFWPEVRETPLNASQAFDILVVWSHLRRYDCTRQVAVQFSEFVAQESTALCLAVLKSYTFSADAWMEAIKQAHECTFSDLDEAHIRTLYDELDRHCLVAYALDSLVSKTALSDREQVDCFVHETGRVVRLLGEWLENDSHCGVVCLGLLVQDSQEYRHDLFQLDFRLWVATLHIQIICKSWLILAKDKAFGEDVSKIDVHGTPSV</sequence>
<evidence type="ECO:0000313" key="1">
    <source>
        <dbReference type="EMBL" id="OGZ88012.1"/>
    </source>
</evidence>
<name>A0A1G2JLQ7_9BACT</name>
<proteinExistence type="predicted"/>
<accession>A0A1G2JLQ7</accession>
<protein>
    <submittedName>
        <fullName evidence="1">Uncharacterized protein</fullName>
    </submittedName>
</protein>
<organism evidence="1 2">
    <name type="scientific">Candidatus Staskawiczbacteria bacterium RIFOXYD1_FULL_32_13</name>
    <dbReference type="NCBI Taxonomy" id="1802234"/>
    <lineage>
        <taxon>Bacteria</taxon>
        <taxon>Candidatus Staskawicziibacteriota</taxon>
    </lineage>
</organism>